<protein>
    <recommendedName>
        <fullName evidence="7">Xylanolytic transcriptional activator regulatory domain-containing protein</fullName>
    </recommendedName>
</protein>
<keyword evidence="2" id="KW-0862">Zinc</keyword>
<keyword evidence="4" id="KW-0238">DNA-binding</keyword>
<dbReference type="InParanoid" id="W2RVH9"/>
<sequence length="565" mass="62969">METINLKSQKLDFDGVDSEQGMKLLSIYWNRQHHIGPIVYRTAFMRDMACNGSRFSKLLLNAMYFSASEYLSRAAASSLDGSVAARCAAADNCSEGMTFRRRAEALLHAADAQLLLKSDLTTVQALLIMSHTLFSWCDEKSASWHYAGMAISMIIDLGLHNEAGRRPDISSPYQIEDKEIYRRVFWAAFAIDKLQSVYQGRPPRLREADNCVPILFLDEYDELDPFHTDGYALEPEQLGYPSHVVSTFEQLCKLSIIIDCMISNLYTEKSSRKSPTELLRITRSLDEDLTAWRHALPSHLSALLELPNKAIYLPHTISLMSLFNAVIILLYRPLVSDSHLQTADEAIASKSFARCAAAATDIDSLLRQYQKSFCVKSAPYTLSYATYVSATIHLRIAAQHRAGSAAHIRLQNCLEILSEHQVVSHASRRCLRILNDLVKRLDVNVLLGPELAQARNTDISTLSNAVRLTGDVDRYTQMDTTSSQQIMQANGNEMTGITPGLENTWSDLDMDEIIRTFTWDAGAMDTTFNPNNLDAGGIASCTGLSASAQDRAESSYFDALFGVDL</sequence>
<evidence type="ECO:0000259" key="7">
    <source>
        <dbReference type="SMART" id="SM00906"/>
    </source>
</evidence>
<dbReference type="GO" id="GO:0008270">
    <property type="term" value="F:zinc ion binding"/>
    <property type="evidence" value="ECO:0007669"/>
    <property type="project" value="InterPro"/>
</dbReference>
<reference evidence="8 9" key="1">
    <citation type="submission" date="2013-03" db="EMBL/GenBank/DDBJ databases">
        <title>The Genome Sequence of Phialophora europaea CBS 101466.</title>
        <authorList>
            <consortium name="The Broad Institute Genomics Platform"/>
            <person name="Cuomo C."/>
            <person name="de Hoog S."/>
            <person name="Gorbushina A."/>
            <person name="Walker B."/>
            <person name="Young S.K."/>
            <person name="Zeng Q."/>
            <person name="Gargeya S."/>
            <person name="Fitzgerald M."/>
            <person name="Haas B."/>
            <person name="Abouelleil A."/>
            <person name="Allen A.W."/>
            <person name="Alvarado L."/>
            <person name="Arachchi H.M."/>
            <person name="Berlin A.M."/>
            <person name="Chapman S.B."/>
            <person name="Gainer-Dewar J."/>
            <person name="Goldberg J."/>
            <person name="Griggs A."/>
            <person name="Gujja S."/>
            <person name="Hansen M."/>
            <person name="Howarth C."/>
            <person name="Imamovic A."/>
            <person name="Ireland A."/>
            <person name="Larimer J."/>
            <person name="McCowan C."/>
            <person name="Murphy C."/>
            <person name="Pearson M."/>
            <person name="Poon T.W."/>
            <person name="Priest M."/>
            <person name="Roberts A."/>
            <person name="Saif S."/>
            <person name="Shea T."/>
            <person name="Sisk P."/>
            <person name="Sykes S."/>
            <person name="Wortman J."/>
            <person name="Nusbaum C."/>
            <person name="Birren B."/>
        </authorList>
    </citation>
    <scope>NUCLEOTIDE SEQUENCE [LARGE SCALE GENOMIC DNA]</scope>
    <source>
        <strain evidence="8 9">CBS 101466</strain>
    </source>
</reference>
<evidence type="ECO:0000256" key="6">
    <source>
        <dbReference type="ARBA" id="ARBA00023242"/>
    </source>
</evidence>
<dbReference type="STRING" id="1220924.W2RVH9"/>
<evidence type="ECO:0000313" key="8">
    <source>
        <dbReference type="EMBL" id="ETN39778.1"/>
    </source>
</evidence>
<dbReference type="GO" id="GO:0003677">
    <property type="term" value="F:DNA binding"/>
    <property type="evidence" value="ECO:0007669"/>
    <property type="project" value="UniProtKB-KW"/>
</dbReference>
<dbReference type="CDD" id="cd12148">
    <property type="entry name" value="fungal_TF_MHR"/>
    <property type="match status" value="1"/>
</dbReference>
<organism evidence="8 9">
    <name type="scientific">Cyphellophora europaea (strain CBS 101466)</name>
    <name type="common">Phialophora europaea</name>
    <dbReference type="NCBI Taxonomy" id="1220924"/>
    <lineage>
        <taxon>Eukaryota</taxon>
        <taxon>Fungi</taxon>
        <taxon>Dikarya</taxon>
        <taxon>Ascomycota</taxon>
        <taxon>Pezizomycotina</taxon>
        <taxon>Eurotiomycetes</taxon>
        <taxon>Chaetothyriomycetidae</taxon>
        <taxon>Chaetothyriales</taxon>
        <taxon>Cyphellophoraceae</taxon>
        <taxon>Cyphellophora</taxon>
    </lineage>
</organism>
<evidence type="ECO:0000256" key="2">
    <source>
        <dbReference type="ARBA" id="ARBA00022833"/>
    </source>
</evidence>
<keyword evidence="9" id="KW-1185">Reference proteome</keyword>
<dbReference type="Proteomes" id="UP000030752">
    <property type="component" value="Unassembled WGS sequence"/>
</dbReference>
<dbReference type="eggNOG" id="ENOG502RS80">
    <property type="taxonomic scope" value="Eukaryota"/>
</dbReference>
<dbReference type="GeneID" id="19973343"/>
<dbReference type="Pfam" id="PF04082">
    <property type="entry name" value="Fungal_trans"/>
    <property type="match status" value="1"/>
</dbReference>
<evidence type="ECO:0000256" key="4">
    <source>
        <dbReference type="ARBA" id="ARBA00023125"/>
    </source>
</evidence>
<dbReference type="HOGENOM" id="CLU_007003_3_1_1"/>
<keyword evidence="5" id="KW-0804">Transcription</keyword>
<evidence type="ECO:0000256" key="5">
    <source>
        <dbReference type="ARBA" id="ARBA00023163"/>
    </source>
</evidence>
<dbReference type="VEuPathDB" id="FungiDB:HMPREF1541_06004"/>
<evidence type="ECO:0000313" key="9">
    <source>
        <dbReference type="Proteomes" id="UP000030752"/>
    </source>
</evidence>
<dbReference type="OrthoDB" id="2154091at2759"/>
<dbReference type="AlphaFoldDB" id="W2RVH9"/>
<gene>
    <name evidence="8" type="ORF">HMPREF1541_06004</name>
</gene>
<dbReference type="PANTHER" id="PTHR31313">
    <property type="entry name" value="TY1 ENHANCER ACTIVATOR"/>
    <property type="match status" value="1"/>
</dbReference>
<accession>W2RVH9</accession>
<dbReference type="EMBL" id="KB822721">
    <property type="protein sequence ID" value="ETN39778.1"/>
    <property type="molecule type" value="Genomic_DNA"/>
</dbReference>
<evidence type="ECO:0000256" key="1">
    <source>
        <dbReference type="ARBA" id="ARBA00022723"/>
    </source>
</evidence>
<name>W2RVH9_CYPE1</name>
<dbReference type="InterPro" id="IPR051615">
    <property type="entry name" value="Transcr_Regulatory_Elem"/>
</dbReference>
<dbReference type="PANTHER" id="PTHR31313:SF86">
    <property type="entry name" value="ZN(2)-C6 FUNGAL-TYPE DOMAIN-CONTAINING PROTEIN"/>
    <property type="match status" value="1"/>
</dbReference>
<dbReference type="SMART" id="SM00906">
    <property type="entry name" value="Fungal_trans"/>
    <property type="match status" value="1"/>
</dbReference>
<evidence type="ECO:0000256" key="3">
    <source>
        <dbReference type="ARBA" id="ARBA00023015"/>
    </source>
</evidence>
<dbReference type="RefSeq" id="XP_008718563.1">
    <property type="nucleotide sequence ID" value="XM_008720341.1"/>
</dbReference>
<dbReference type="InterPro" id="IPR007219">
    <property type="entry name" value="XnlR_reg_dom"/>
</dbReference>
<feature type="domain" description="Xylanolytic transcriptional activator regulatory" evidence="7">
    <location>
        <begin position="143"/>
        <end position="222"/>
    </location>
</feature>
<dbReference type="GO" id="GO:0006351">
    <property type="term" value="P:DNA-templated transcription"/>
    <property type="evidence" value="ECO:0007669"/>
    <property type="project" value="InterPro"/>
</dbReference>
<keyword evidence="6" id="KW-0539">Nucleus</keyword>
<keyword evidence="3" id="KW-0805">Transcription regulation</keyword>
<proteinExistence type="predicted"/>
<keyword evidence="1" id="KW-0479">Metal-binding</keyword>